<dbReference type="EMBL" id="UOGL01000179">
    <property type="protein sequence ID" value="VAX38322.1"/>
    <property type="molecule type" value="Genomic_DNA"/>
</dbReference>
<gene>
    <name evidence="2" type="ORF">MNBD_PLANCTO02-2841</name>
</gene>
<dbReference type="InterPro" id="IPR012336">
    <property type="entry name" value="Thioredoxin-like_fold"/>
</dbReference>
<dbReference type="Pfam" id="PF13905">
    <property type="entry name" value="Thioredoxin_8"/>
    <property type="match status" value="1"/>
</dbReference>
<dbReference type="PANTHER" id="PTHR42852">
    <property type="entry name" value="THIOL:DISULFIDE INTERCHANGE PROTEIN DSBE"/>
    <property type="match status" value="1"/>
</dbReference>
<dbReference type="InterPro" id="IPR050553">
    <property type="entry name" value="Thioredoxin_ResA/DsbE_sf"/>
</dbReference>
<sequence>MTQLINKTWKLSALLAVAAFISSGCGDASSSGQAGSDTIKITPAEDLEHSSEMKTALIDPPGQTEPDLPPEGSAEWILMELEEQKRPLPATNDKVALKAARKTQNNKIIVKATEIIKLTHEVKEKEKLFTVAVNYLMEARLNLALLGDAEAQQALYDDATSLYERKPKSDAAAIASQVLWRYIRTNASLYSKKEPAWLKELAKQSRLFATNFPNREAKAISLLYSAGRSCELHGLKDDAADCYTLVAHQYPENKSQQAVQMASFLRKMNIQGKSLQLAGPTIEGGWVSVGDFKGKVILIVFWDSKNDQWLKQVDAVDGIAKKYKEYGLKVIGVNLDREEPEVESFLEKHPLAWTQIFYSDKKLRRWDNPVVKYYGVQKIPLMWLVDHQGKVASNNVQLKTLEKEVRTLIKASRSKKE</sequence>
<name>A0A3B1DC26_9ZZZZ</name>
<dbReference type="Gene3D" id="3.40.30.10">
    <property type="entry name" value="Glutaredoxin"/>
    <property type="match status" value="1"/>
</dbReference>
<accession>A0A3B1DC26</accession>
<dbReference type="CDD" id="cd02966">
    <property type="entry name" value="TlpA_like_family"/>
    <property type="match status" value="1"/>
</dbReference>
<evidence type="ECO:0000259" key="1">
    <source>
        <dbReference type="Pfam" id="PF13905"/>
    </source>
</evidence>
<organism evidence="2">
    <name type="scientific">hydrothermal vent metagenome</name>
    <dbReference type="NCBI Taxonomy" id="652676"/>
    <lineage>
        <taxon>unclassified sequences</taxon>
        <taxon>metagenomes</taxon>
        <taxon>ecological metagenomes</taxon>
    </lineage>
</organism>
<proteinExistence type="predicted"/>
<reference evidence="2" key="1">
    <citation type="submission" date="2018-06" db="EMBL/GenBank/DDBJ databases">
        <authorList>
            <person name="Zhirakovskaya E."/>
        </authorList>
    </citation>
    <scope>NUCLEOTIDE SEQUENCE</scope>
</reference>
<dbReference type="PANTHER" id="PTHR42852:SF13">
    <property type="entry name" value="PROTEIN DIPZ"/>
    <property type="match status" value="1"/>
</dbReference>
<dbReference type="SUPFAM" id="SSF52833">
    <property type="entry name" value="Thioredoxin-like"/>
    <property type="match status" value="1"/>
</dbReference>
<protein>
    <recommendedName>
        <fullName evidence="1">Thioredoxin-like fold domain-containing protein</fullName>
    </recommendedName>
</protein>
<feature type="domain" description="Thioredoxin-like fold" evidence="1">
    <location>
        <begin position="294"/>
        <end position="391"/>
    </location>
</feature>
<dbReference type="InterPro" id="IPR036249">
    <property type="entry name" value="Thioredoxin-like_sf"/>
</dbReference>
<evidence type="ECO:0000313" key="2">
    <source>
        <dbReference type="EMBL" id="VAX38322.1"/>
    </source>
</evidence>
<dbReference type="AlphaFoldDB" id="A0A3B1DC26"/>
<dbReference type="PROSITE" id="PS51257">
    <property type="entry name" value="PROKAR_LIPOPROTEIN"/>
    <property type="match status" value="1"/>
</dbReference>